<feature type="region of interest" description="Disordered" evidence="1">
    <location>
        <begin position="79"/>
        <end position="112"/>
    </location>
</feature>
<evidence type="ECO:0000256" key="1">
    <source>
        <dbReference type="SAM" id="MobiDB-lite"/>
    </source>
</evidence>
<comment type="caution">
    <text evidence="2">The sequence shown here is derived from an EMBL/GenBank/DDBJ whole genome shotgun (WGS) entry which is preliminary data.</text>
</comment>
<organism evidence="2 3">
    <name type="scientific">Olpidium bornovanus</name>
    <dbReference type="NCBI Taxonomy" id="278681"/>
    <lineage>
        <taxon>Eukaryota</taxon>
        <taxon>Fungi</taxon>
        <taxon>Fungi incertae sedis</taxon>
        <taxon>Olpidiomycota</taxon>
        <taxon>Olpidiomycotina</taxon>
        <taxon>Olpidiomycetes</taxon>
        <taxon>Olpidiales</taxon>
        <taxon>Olpidiaceae</taxon>
        <taxon>Olpidium</taxon>
    </lineage>
</organism>
<protein>
    <submittedName>
        <fullName evidence="2">Uncharacterized protein</fullName>
    </submittedName>
</protein>
<dbReference type="Proteomes" id="UP000673691">
    <property type="component" value="Unassembled WGS sequence"/>
</dbReference>
<proteinExistence type="predicted"/>
<reference evidence="2 3" key="1">
    <citation type="journal article" name="Sci. Rep.">
        <title>Genome-scale phylogenetic analyses confirm Olpidium as the closest living zoosporic fungus to the non-flagellated, terrestrial fungi.</title>
        <authorList>
            <person name="Chang Y."/>
            <person name="Rochon D."/>
            <person name="Sekimoto S."/>
            <person name="Wang Y."/>
            <person name="Chovatia M."/>
            <person name="Sandor L."/>
            <person name="Salamov A."/>
            <person name="Grigoriev I.V."/>
            <person name="Stajich J.E."/>
            <person name="Spatafora J.W."/>
        </authorList>
    </citation>
    <scope>NUCLEOTIDE SEQUENCE [LARGE SCALE GENOMIC DNA]</scope>
    <source>
        <strain evidence="2">S191</strain>
    </source>
</reference>
<evidence type="ECO:0000313" key="2">
    <source>
        <dbReference type="EMBL" id="KAG5459808.1"/>
    </source>
</evidence>
<keyword evidence="3" id="KW-1185">Reference proteome</keyword>
<dbReference type="AlphaFoldDB" id="A0A8H7ZUC4"/>
<evidence type="ECO:0000313" key="3">
    <source>
        <dbReference type="Proteomes" id="UP000673691"/>
    </source>
</evidence>
<dbReference type="EMBL" id="JAEFCI010006270">
    <property type="protein sequence ID" value="KAG5459808.1"/>
    <property type="molecule type" value="Genomic_DNA"/>
</dbReference>
<feature type="non-terminal residue" evidence="2">
    <location>
        <position position="1"/>
    </location>
</feature>
<sequence>TSRVAVCFVLGAGSSAGYQQNPVNFNHQATCLSRAANRNFAAKYEADPLPPPAAAGAPPPASPLVTFCRAFPAFPSPRPLLPFPPGKGSARTQLPPSAKGLQELRAPTGERTEAVQQFRRACPDLPTLTTTSAPAAVSLA</sequence>
<name>A0A8H7ZUC4_9FUNG</name>
<accession>A0A8H7ZUC4</accession>
<gene>
    <name evidence="2" type="ORF">BJ554DRAFT_8235</name>
</gene>